<dbReference type="SUPFAM" id="SSF53383">
    <property type="entry name" value="PLP-dependent transferases"/>
    <property type="match status" value="1"/>
</dbReference>
<evidence type="ECO:0000256" key="5">
    <source>
        <dbReference type="ARBA" id="ARBA00023163"/>
    </source>
</evidence>
<dbReference type="Proteomes" id="UP001556220">
    <property type="component" value="Unassembled WGS sequence"/>
</dbReference>
<dbReference type="PRINTS" id="PR00035">
    <property type="entry name" value="HTHGNTR"/>
</dbReference>
<dbReference type="CDD" id="cd00609">
    <property type="entry name" value="AAT_like"/>
    <property type="match status" value="1"/>
</dbReference>
<dbReference type="InterPro" id="IPR036388">
    <property type="entry name" value="WH-like_DNA-bd_sf"/>
</dbReference>
<name>A0ABV3QFJ2_9GAMM</name>
<dbReference type="PANTHER" id="PTHR46577:SF1">
    <property type="entry name" value="HTH-TYPE TRANSCRIPTIONAL REGULATORY PROTEIN GABR"/>
    <property type="match status" value="1"/>
</dbReference>
<keyword evidence="7" id="KW-0032">Aminotransferase</keyword>
<comment type="caution">
    <text evidence="7">The sequence shown here is derived from an EMBL/GenBank/DDBJ whole genome shotgun (WGS) entry which is preliminary data.</text>
</comment>
<dbReference type="InterPro" id="IPR036390">
    <property type="entry name" value="WH_DNA-bd_sf"/>
</dbReference>
<dbReference type="SMART" id="SM00345">
    <property type="entry name" value="HTH_GNTR"/>
    <property type="match status" value="1"/>
</dbReference>
<keyword evidence="3" id="KW-0805">Transcription regulation</keyword>
<evidence type="ECO:0000256" key="3">
    <source>
        <dbReference type="ARBA" id="ARBA00023015"/>
    </source>
</evidence>
<dbReference type="InterPro" id="IPR015421">
    <property type="entry name" value="PyrdxlP-dep_Trfase_major"/>
</dbReference>
<feature type="domain" description="HTH gntR-type" evidence="6">
    <location>
        <begin position="9"/>
        <end position="77"/>
    </location>
</feature>
<dbReference type="Gene3D" id="1.10.10.10">
    <property type="entry name" value="Winged helix-like DNA-binding domain superfamily/Winged helix DNA-binding domain"/>
    <property type="match status" value="1"/>
</dbReference>
<protein>
    <submittedName>
        <fullName evidence="7">PLP-dependent aminotransferase family protein</fullName>
    </submittedName>
</protein>
<gene>
    <name evidence="7" type="ORF">ABQJ54_11335</name>
</gene>
<dbReference type="Pfam" id="PF00155">
    <property type="entry name" value="Aminotran_1_2"/>
    <property type="match status" value="1"/>
</dbReference>
<dbReference type="InterPro" id="IPR000524">
    <property type="entry name" value="Tscrpt_reg_HTH_GntR"/>
</dbReference>
<dbReference type="SUPFAM" id="SSF46785">
    <property type="entry name" value="Winged helix' DNA-binding domain"/>
    <property type="match status" value="1"/>
</dbReference>
<reference evidence="7 8" key="1">
    <citation type="submission" date="2024-06" db="EMBL/GenBank/DDBJ databases">
        <authorList>
            <person name="Woo H."/>
        </authorList>
    </citation>
    <scope>NUCLEOTIDE SEQUENCE [LARGE SCALE GENOMIC DNA]</scope>
    <source>
        <strain evidence="7 8">Si-c</strain>
    </source>
</reference>
<keyword evidence="2" id="KW-0663">Pyridoxal phosphate</keyword>
<dbReference type="Gene3D" id="3.40.640.10">
    <property type="entry name" value="Type I PLP-dependent aspartate aminotransferase-like (Major domain)"/>
    <property type="match status" value="1"/>
</dbReference>
<dbReference type="PANTHER" id="PTHR46577">
    <property type="entry name" value="HTH-TYPE TRANSCRIPTIONAL REGULATORY PROTEIN GABR"/>
    <property type="match status" value="1"/>
</dbReference>
<evidence type="ECO:0000313" key="7">
    <source>
        <dbReference type="EMBL" id="MEW9572344.1"/>
    </source>
</evidence>
<comment type="similarity">
    <text evidence="1">In the C-terminal section; belongs to the class-I pyridoxal-phosphate-dependent aminotransferase family.</text>
</comment>
<evidence type="ECO:0000256" key="2">
    <source>
        <dbReference type="ARBA" id="ARBA00022898"/>
    </source>
</evidence>
<dbReference type="EMBL" id="JBFOHK010000002">
    <property type="protein sequence ID" value="MEW9572344.1"/>
    <property type="molecule type" value="Genomic_DNA"/>
</dbReference>
<evidence type="ECO:0000259" key="6">
    <source>
        <dbReference type="PROSITE" id="PS50949"/>
    </source>
</evidence>
<dbReference type="InterPro" id="IPR004839">
    <property type="entry name" value="Aminotransferase_I/II_large"/>
</dbReference>
<sequence>MFLELDGHGPHYSQLTRAMKSAILSGRLAAGARLPPTRVLAEELKLSRITVLTAYEQLRAEGYIVGRVGSGSYVSTSRAEPMPQQQAPTRSTAPLTRYAKRARQLTDWSISTQHRDRRLDMQYGRPQVNPTLGAIWGRELAWAATRTRLEYASNQGLPVLREQICDYLARRRGIRTSPDRVLVVSGSQQAITLTARVLLDEGDEVAIEEPHYFGAWQQFGAHGASLQAIPTDHEGLVCSALPAQAPRLVMVTPSHQFPAGPALSLSRRQELLRYARTRGCWVMEDDYDGELRYDAPPLPALHSLDGDDRVIYVGTFSKVMFGALRLGYMVLPEALCDDFINAKYLCDRGNPAIEQAALAHFMEDGGFERHLRYMTRELNARRRELIAGLQQYAGERVQITDAHAGMHVTAWLPDYSHEQVDALIADAHERGLGLYCIAPHYRTPPAVPGLILGYCGLSKAQLHEAMQLFGECLDATDAAARERVPLRHQSA</sequence>
<keyword evidence="5" id="KW-0804">Transcription</keyword>
<organism evidence="7 8">
    <name type="scientific">Rhodanobacter lycopersici</name>
    <dbReference type="NCBI Taxonomy" id="3162487"/>
    <lineage>
        <taxon>Bacteria</taxon>
        <taxon>Pseudomonadati</taxon>
        <taxon>Pseudomonadota</taxon>
        <taxon>Gammaproteobacteria</taxon>
        <taxon>Lysobacterales</taxon>
        <taxon>Rhodanobacteraceae</taxon>
        <taxon>Rhodanobacter</taxon>
    </lineage>
</organism>
<dbReference type="GO" id="GO:0008483">
    <property type="term" value="F:transaminase activity"/>
    <property type="evidence" value="ECO:0007669"/>
    <property type="project" value="UniProtKB-KW"/>
</dbReference>
<dbReference type="InterPro" id="IPR015424">
    <property type="entry name" value="PyrdxlP-dep_Trfase"/>
</dbReference>
<dbReference type="Pfam" id="PF00392">
    <property type="entry name" value="GntR"/>
    <property type="match status" value="1"/>
</dbReference>
<dbReference type="RefSeq" id="WP_367854391.1">
    <property type="nucleotide sequence ID" value="NZ_JBFOHK010000002.1"/>
</dbReference>
<keyword evidence="4" id="KW-0238">DNA-binding</keyword>
<accession>A0ABV3QFJ2</accession>
<evidence type="ECO:0000256" key="4">
    <source>
        <dbReference type="ARBA" id="ARBA00023125"/>
    </source>
</evidence>
<dbReference type="PROSITE" id="PS50949">
    <property type="entry name" value="HTH_GNTR"/>
    <property type="match status" value="1"/>
</dbReference>
<evidence type="ECO:0000256" key="1">
    <source>
        <dbReference type="ARBA" id="ARBA00005384"/>
    </source>
</evidence>
<proteinExistence type="inferred from homology"/>
<dbReference type="CDD" id="cd07377">
    <property type="entry name" value="WHTH_GntR"/>
    <property type="match status" value="1"/>
</dbReference>
<evidence type="ECO:0000313" key="8">
    <source>
        <dbReference type="Proteomes" id="UP001556220"/>
    </source>
</evidence>
<keyword evidence="8" id="KW-1185">Reference proteome</keyword>
<dbReference type="InterPro" id="IPR051446">
    <property type="entry name" value="HTH_trans_reg/aminotransferase"/>
</dbReference>
<keyword evidence="7" id="KW-0808">Transferase</keyword>